<dbReference type="PANTHER" id="PTHR30563:SF0">
    <property type="entry name" value="DNA RECOMBINATION PROTEIN RMUC"/>
    <property type="match status" value="1"/>
</dbReference>
<feature type="coiled-coil region" evidence="5">
    <location>
        <begin position="123"/>
        <end position="157"/>
    </location>
</feature>
<dbReference type="Proteomes" id="UP000242818">
    <property type="component" value="Unassembled WGS sequence"/>
</dbReference>
<dbReference type="RefSeq" id="WP_089709106.1">
    <property type="nucleotide sequence ID" value="NZ_FMAR01000002.1"/>
</dbReference>
<sequence>MLLPILLAAALVLLGVLYLQQQLRNKSLQQLLDAAVEEKHDIQLAHHRLLERQEILQTQFAEDKQQVQRQFEITAQQLLQRVSGNLLEQNQLKLVNVLQPLSEKIESFRGAMQQSLLAETSQRAALRTELQQLLQLNQTLTREANNLTNALKADTKKQGNWGEMILERVLEASGLEKNVHYQVQDSRRDENGRQYRPDVILQLPEHRQLVIDSKVSLKAYEGYCSAPSEEEKQTFLRSHLQSVKNHIDELSHKNYSVLYDNSTDFVLLFVPIEPAYTLAVMQEDDLYDYAFRKRIVMVSVPALLATLRIINSMWKLEQQNRNATEIVRQGTALYDKFVGFAEDLRLVGTQMHKSQEAFDNALAKLSTGKGNLMARAQHMQKLGLNSKKELPKELLDKSELTTPED</sequence>
<evidence type="ECO:0000256" key="5">
    <source>
        <dbReference type="SAM" id="Coils"/>
    </source>
</evidence>
<feature type="compositionally biased region" description="Basic and acidic residues" evidence="6">
    <location>
        <begin position="386"/>
        <end position="399"/>
    </location>
</feature>
<evidence type="ECO:0000256" key="1">
    <source>
        <dbReference type="ARBA" id="ARBA00003416"/>
    </source>
</evidence>
<dbReference type="AlphaFoldDB" id="A0A1C4AE07"/>
<keyword evidence="8" id="KW-1185">Reference proteome</keyword>
<organism evidence="7 8">
    <name type="scientific">Chitinophaga costaii</name>
    <dbReference type="NCBI Taxonomy" id="1335309"/>
    <lineage>
        <taxon>Bacteria</taxon>
        <taxon>Pseudomonadati</taxon>
        <taxon>Bacteroidota</taxon>
        <taxon>Chitinophagia</taxon>
        <taxon>Chitinophagales</taxon>
        <taxon>Chitinophagaceae</taxon>
        <taxon>Chitinophaga</taxon>
    </lineage>
</organism>
<proteinExistence type="inferred from homology"/>
<evidence type="ECO:0000256" key="4">
    <source>
        <dbReference type="ARBA" id="ARBA00023172"/>
    </source>
</evidence>
<dbReference type="EMBL" id="FMAR01000002">
    <property type="protein sequence ID" value="SCB92810.1"/>
    <property type="molecule type" value="Genomic_DNA"/>
</dbReference>
<keyword evidence="4" id="KW-0233">DNA recombination</keyword>
<dbReference type="Pfam" id="PF02646">
    <property type="entry name" value="RmuC"/>
    <property type="match status" value="1"/>
</dbReference>
<feature type="region of interest" description="Disordered" evidence="6">
    <location>
        <begin position="386"/>
        <end position="405"/>
    </location>
</feature>
<dbReference type="InterPro" id="IPR003798">
    <property type="entry name" value="DNA_recombination_RmuC"/>
</dbReference>
<evidence type="ECO:0000256" key="3">
    <source>
        <dbReference type="ARBA" id="ARBA00023054"/>
    </source>
</evidence>
<accession>A0A1C4AE07</accession>
<evidence type="ECO:0000256" key="2">
    <source>
        <dbReference type="ARBA" id="ARBA00009840"/>
    </source>
</evidence>
<name>A0A1C4AE07_9BACT</name>
<comment type="function">
    <text evidence="1">Involved in DNA recombination.</text>
</comment>
<dbReference type="GO" id="GO:0006310">
    <property type="term" value="P:DNA recombination"/>
    <property type="evidence" value="ECO:0007669"/>
    <property type="project" value="UniProtKB-KW"/>
</dbReference>
<evidence type="ECO:0000256" key="6">
    <source>
        <dbReference type="SAM" id="MobiDB-lite"/>
    </source>
</evidence>
<evidence type="ECO:0000313" key="8">
    <source>
        <dbReference type="Proteomes" id="UP000242818"/>
    </source>
</evidence>
<comment type="similarity">
    <text evidence="2">Belongs to the RmuC family.</text>
</comment>
<reference evidence="7 8" key="1">
    <citation type="submission" date="2016-08" db="EMBL/GenBank/DDBJ databases">
        <authorList>
            <person name="Seilhamer J.J."/>
        </authorList>
    </citation>
    <scope>NUCLEOTIDE SEQUENCE [LARGE SCALE GENOMIC DNA]</scope>
    <source>
        <strain evidence="7 8">A37T2</strain>
    </source>
</reference>
<dbReference type="PANTHER" id="PTHR30563">
    <property type="entry name" value="DNA RECOMBINATION PROTEIN RMUC"/>
    <property type="match status" value="1"/>
</dbReference>
<evidence type="ECO:0000313" key="7">
    <source>
        <dbReference type="EMBL" id="SCB92810.1"/>
    </source>
</evidence>
<gene>
    <name evidence="7" type="ORF">GA0116948_10292</name>
</gene>
<keyword evidence="3 5" id="KW-0175">Coiled coil</keyword>
<protein>
    <submittedName>
        <fullName evidence="7">DNA recombination protein RmuC</fullName>
    </submittedName>
</protein>
<dbReference type="OrthoDB" id="370725at2"/>